<feature type="region of interest" description="Disordered" evidence="1">
    <location>
        <begin position="1"/>
        <end position="21"/>
    </location>
</feature>
<gene>
    <name evidence="2" type="ORF">K461DRAFT_274096</name>
</gene>
<organism evidence="2 3">
    <name type="scientific">Myriangium duriaei CBS 260.36</name>
    <dbReference type="NCBI Taxonomy" id="1168546"/>
    <lineage>
        <taxon>Eukaryota</taxon>
        <taxon>Fungi</taxon>
        <taxon>Dikarya</taxon>
        <taxon>Ascomycota</taxon>
        <taxon>Pezizomycotina</taxon>
        <taxon>Dothideomycetes</taxon>
        <taxon>Dothideomycetidae</taxon>
        <taxon>Myriangiales</taxon>
        <taxon>Myriangiaceae</taxon>
        <taxon>Myriangium</taxon>
    </lineage>
</organism>
<accession>A0A9P4JF49</accession>
<evidence type="ECO:0000313" key="3">
    <source>
        <dbReference type="Proteomes" id="UP000799439"/>
    </source>
</evidence>
<protein>
    <submittedName>
        <fullName evidence="2">Uncharacterized protein</fullName>
    </submittedName>
</protein>
<dbReference type="AlphaFoldDB" id="A0A9P4JF49"/>
<comment type="caution">
    <text evidence="2">The sequence shown here is derived from an EMBL/GenBank/DDBJ whole genome shotgun (WGS) entry which is preliminary data.</text>
</comment>
<keyword evidence="3" id="KW-1185">Reference proteome</keyword>
<dbReference type="EMBL" id="ML996081">
    <property type="protein sequence ID" value="KAF2157863.1"/>
    <property type="molecule type" value="Genomic_DNA"/>
</dbReference>
<evidence type="ECO:0000313" key="2">
    <source>
        <dbReference type="EMBL" id="KAF2157863.1"/>
    </source>
</evidence>
<proteinExistence type="predicted"/>
<dbReference type="OrthoDB" id="5396104at2759"/>
<dbReference type="Proteomes" id="UP000799439">
    <property type="component" value="Unassembled WGS sequence"/>
</dbReference>
<evidence type="ECO:0000256" key="1">
    <source>
        <dbReference type="SAM" id="MobiDB-lite"/>
    </source>
</evidence>
<sequence length="250" mass="28006">MVSTTPIVATRSPVFDSPARPRLSRSITTMTRPTTPPATPISPLTLTLPVLDLGDPLPFKWTCHKCSTSYELGTTPRCLRCGHYFCAGETITRKGEVKRHKPCQSEFDYDRWSAWGKIRRAAGPKADSESDKTLTGRDCWNTCDYPSECRQRSIDATTLAATVQDKAEPELEFEPATEDEIVLIEEVVLAEEKKVYRKSKFVEDPDDLEVDDAIAAEKGVADSASLKTNKSEWRKSFQKVGQMAADVWRK</sequence>
<reference evidence="2" key="1">
    <citation type="journal article" date="2020" name="Stud. Mycol.">
        <title>101 Dothideomycetes genomes: a test case for predicting lifestyles and emergence of pathogens.</title>
        <authorList>
            <person name="Haridas S."/>
            <person name="Albert R."/>
            <person name="Binder M."/>
            <person name="Bloem J."/>
            <person name="Labutti K."/>
            <person name="Salamov A."/>
            <person name="Andreopoulos B."/>
            <person name="Baker S."/>
            <person name="Barry K."/>
            <person name="Bills G."/>
            <person name="Bluhm B."/>
            <person name="Cannon C."/>
            <person name="Castanera R."/>
            <person name="Culley D."/>
            <person name="Daum C."/>
            <person name="Ezra D."/>
            <person name="Gonzalez J."/>
            <person name="Henrissat B."/>
            <person name="Kuo A."/>
            <person name="Liang C."/>
            <person name="Lipzen A."/>
            <person name="Lutzoni F."/>
            <person name="Magnuson J."/>
            <person name="Mondo S."/>
            <person name="Nolan M."/>
            <person name="Ohm R."/>
            <person name="Pangilinan J."/>
            <person name="Park H.-J."/>
            <person name="Ramirez L."/>
            <person name="Alfaro M."/>
            <person name="Sun H."/>
            <person name="Tritt A."/>
            <person name="Yoshinaga Y."/>
            <person name="Zwiers L.-H."/>
            <person name="Turgeon B."/>
            <person name="Goodwin S."/>
            <person name="Spatafora J."/>
            <person name="Crous P."/>
            <person name="Grigoriev I."/>
        </authorList>
    </citation>
    <scope>NUCLEOTIDE SEQUENCE</scope>
    <source>
        <strain evidence="2">CBS 260.36</strain>
    </source>
</reference>
<name>A0A9P4JF49_9PEZI</name>